<dbReference type="EMBL" id="KV918802">
    <property type="protein sequence ID" value="OSX78910.1"/>
    <property type="molecule type" value="Genomic_DNA"/>
</dbReference>
<protein>
    <recommendedName>
        <fullName evidence="3">Serine aminopeptidase S33 domain-containing protein</fullName>
    </recommendedName>
</protein>
<organism evidence="1 2">
    <name type="scientific">Porphyra umbilicalis</name>
    <name type="common">Purple laver</name>
    <name type="synonym">Red alga</name>
    <dbReference type="NCBI Taxonomy" id="2786"/>
    <lineage>
        <taxon>Eukaryota</taxon>
        <taxon>Rhodophyta</taxon>
        <taxon>Bangiophyceae</taxon>
        <taxon>Bangiales</taxon>
        <taxon>Bangiaceae</taxon>
        <taxon>Porphyra</taxon>
    </lineage>
</organism>
<proteinExistence type="predicted"/>
<sequence>MSVERVLENGGTHFLSLEDANTYRRPMMLSGDAGFALGDAVRRCLMNFNAGGVADDWMEEGGGADKYLDRSVAECFGKELCPSARVGFVEGAGHDMAEDFGERVGERLVEFLHRTDPL</sequence>
<dbReference type="OrthoDB" id="6431331at2759"/>
<dbReference type="InterPro" id="IPR029058">
    <property type="entry name" value="AB_hydrolase_fold"/>
</dbReference>
<dbReference type="AlphaFoldDB" id="A0A1X6PDR3"/>
<reference evidence="1 2" key="1">
    <citation type="submission" date="2017-03" db="EMBL/GenBank/DDBJ databases">
        <title>WGS assembly of Porphyra umbilicalis.</title>
        <authorList>
            <person name="Brawley S.H."/>
            <person name="Blouin N.A."/>
            <person name="Ficko-Blean E."/>
            <person name="Wheeler G.L."/>
            <person name="Lohr M."/>
            <person name="Goodson H.V."/>
            <person name="Jenkins J.W."/>
            <person name="Blaby-Haas C.E."/>
            <person name="Helliwell K.E."/>
            <person name="Chan C."/>
            <person name="Marriage T."/>
            <person name="Bhattacharya D."/>
            <person name="Klein A.S."/>
            <person name="Badis Y."/>
            <person name="Brodie J."/>
            <person name="Cao Y."/>
            <person name="Collen J."/>
            <person name="Dittami S.M."/>
            <person name="Gachon C.M."/>
            <person name="Green B.R."/>
            <person name="Karpowicz S."/>
            <person name="Kim J.W."/>
            <person name="Kudahl U."/>
            <person name="Lin S."/>
            <person name="Michel G."/>
            <person name="Mittag M."/>
            <person name="Olson B.J."/>
            <person name="Pangilinan J."/>
            <person name="Peng Y."/>
            <person name="Qiu H."/>
            <person name="Shu S."/>
            <person name="Singer J.T."/>
            <person name="Smith A.G."/>
            <person name="Sprecher B.N."/>
            <person name="Wagner V."/>
            <person name="Wang W."/>
            <person name="Wang Z.-Y."/>
            <person name="Yan J."/>
            <person name="Yarish C."/>
            <person name="Zoeuner-Riek S."/>
            <person name="Zhuang Y."/>
            <person name="Zou Y."/>
            <person name="Lindquist E.A."/>
            <person name="Grimwood J."/>
            <person name="Barry K."/>
            <person name="Rokhsar D.S."/>
            <person name="Schmutz J."/>
            <person name="Stiller J.W."/>
            <person name="Grossman A.R."/>
            <person name="Prochnik S.E."/>
        </authorList>
    </citation>
    <scope>NUCLEOTIDE SEQUENCE [LARGE SCALE GENOMIC DNA]</scope>
    <source>
        <strain evidence="1">4086291</strain>
    </source>
</reference>
<evidence type="ECO:0008006" key="3">
    <source>
        <dbReference type="Google" id="ProtNLM"/>
    </source>
</evidence>
<accession>A0A1X6PDR3</accession>
<dbReference type="SUPFAM" id="SSF53474">
    <property type="entry name" value="alpha/beta-Hydrolases"/>
    <property type="match status" value="1"/>
</dbReference>
<evidence type="ECO:0000313" key="1">
    <source>
        <dbReference type="EMBL" id="OSX78910.1"/>
    </source>
</evidence>
<dbReference type="Proteomes" id="UP000218209">
    <property type="component" value="Unassembled WGS sequence"/>
</dbReference>
<name>A0A1X6PDR3_PORUM</name>
<evidence type="ECO:0000313" key="2">
    <source>
        <dbReference type="Proteomes" id="UP000218209"/>
    </source>
</evidence>
<keyword evidence="2" id="KW-1185">Reference proteome</keyword>
<dbReference type="Gene3D" id="3.40.50.1820">
    <property type="entry name" value="alpha/beta hydrolase"/>
    <property type="match status" value="1"/>
</dbReference>
<gene>
    <name evidence="1" type="ORF">BU14_0095s0026</name>
</gene>